<feature type="compositionally biased region" description="Polar residues" evidence="5">
    <location>
        <begin position="373"/>
        <end position="386"/>
    </location>
</feature>
<gene>
    <name evidence="7" type="ordered locus">Ppro_3323</name>
</gene>
<dbReference type="PANTHER" id="PTHR36842">
    <property type="entry name" value="PROTEIN TOLB HOMOLOG"/>
    <property type="match status" value="1"/>
</dbReference>
<evidence type="ECO:0000313" key="7">
    <source>
        <dbReference type="EMBL" id="ABL00916.1"/>
    </source>
</evidence>
<accession>A1AU95</accession>
<dbReference type="EMBL" id="CP000482">
    <property type="protein sequence ID" value="ABL00916.1"/>
    <property type="molecule type" value="Genomic_DNA"/>
</dbReference>
<dbReference type="Gene3D" id="2.120.10.30">
    <property type="entry name" value="TolB, C-terminal domain"/>
    <property type="match status" value="3"/>
</dbReference>
<dbReference type="Pfam" id="PF07676">
    <property type="entry name" value="PD40"/>
    <property type="match status" value="5"/>
</dbReference>
<keyword evidence="4" id="KW-0574">Periplasm</keyword>
<evidence type="ECO:0000256" key="2">
    <source>
        <dbReference type="ARBA" id="ARBA00009820"/>
    </source>
</evidence>
<feature type="compositionally biased region" description="Polar residues" evidence="5">
    <location>
        <begin position="426"/>
        <end position="435"/>
    </location>
</feature>
<dbReference type="PANTHER" id="PTHR36842:SF1">
    <property type="entry name" value="PROTEIN TOLB"/>
    <property type="match status" value="1"/>
</dbReference>
<comment type="subcellular location">
    <subcellularLocation>
        <location evidence="1">Periplasm</location>
    </subcellularLocation>
</comment>
<dbReference type="SUPFAM" id="SSF52964">
    <property type="entry name" value="TolB, N-terminal domain"/>
    <property type="match status" value="1"/>
</dbReference>
<dbReference type="InterPro" id="IPR011659">
    <property type="entry name" value="WD40"/>
</dbReference>
<evidence type="ECO:0000259" key="6">
    <source>
        <dbReference type="Pfam" id="PF04052"/>
    </source>
</evidence>
<keyword evidence="8" id="KW-1185">Reference proteome</keyword>
<dbReference type="NCBIfam" id="TIGR02800">
    <property type="entry name" value="propeller_TolB"/>
    <property type="match status" value="1"/>
</dbReference>
<dbReference type="Proteomes" id="UP000006732">
    <property type="component" value="Chromosome"/>
</dbReference>
<dbReference type="SUPFAM" id="SSF69304">
    <property type="entry name" value="Tricorn protease N-terminal domain"/>
    <property type="match status" value="1"/>
</dbReference>
<dbReference type="InterPro" id="IPR007195">
    <property type="entry name" value="TolB_N"/>
</dbReference>
<organism evidence="7 8">
    <name type="scientific">Pelobacter propionicus (strain DSM 2379 / NBRC 103807 / OttBd1)</name>
    <dbReference type="NCBI Taxonomy" id="338966"/>
    <lineage>
        <taxon>Bacteria</taxon>
        <taxon>Pseudomonadati</taxon>
        <taxon>Thermodesulfobacteriota</taxon>
        <taxon>Desulfuromonadia</taxon>
        <taxon>Desulfuromonadales</taxon>
        <taxon>Desulfuromonadaceae</taxon>
        <taxon>Pelobacter</taxon>
    </lineage>
</organism>
<comment type="similarity">
    <text evidence="2">Belongs to the TolB family.</text>
</comment>
<dbReference type="GO" id="GO:0042597">
    <property type="term" value="C:periplasmic space"/>
    <property type="evidence" value="ECO:0007669"/>
    <property type="project" value="UniProtKB-SubCell"/>
</dbReference>
<dbReference type="AlphaFoldDB" id="A1AU95"/>
<evidence type="ECO:0000256" key="4">
    <source>
        <dbReference type="ARBA" id="ARBA00022764"/>
    </source>
</evidence>
<dbReference type="Gene3D" id="3.40.50.10070">
    <property type="entry name" value="TolB, N-terminal domain"/>
    <property type="match status" value="1"/>
</dbReference>
<evidence type="ECO:0000313" key="8">
    <source>
        <dbReference type="Proteomes" id="UP000006732"/>
    </source>
</evidence>
<dbReference type="HAMAP" id="MF_00671">
    <property type="entry name" value="TolB"/>
    <property type="match status" value="1"/>
</dbReference>
<feature type="region of interest" description="Disordered" evidence="5">
    <location>
        <begin position="413"/>
        <end position="435"/>
    </location>
</feature>
<keyword evidence="3" id="KW-0732">Signal</keyword>
<dbReference type="GO" id="GO:0017038">
    <property type="term" value="P:protein import"/>
    <property type="evidence" value="ECO:0007669"/>
    <property type="project" value="InterPro"/>
</dbReference>
<feature type="domain" description="TolB N-terminal" evidence="6">
    <location>
        <begin position="32"/>
        <end position="137"/>
    </location>
</feature>
<protein>
    <submittedName>
        <fullName evidence="7">WD-40 repeat-containing protein</fullName>
    </submittedName>
</protein>
<dbReference type="HOGENOM" id="CLU_047123_0_0_7"/>
<dbReference type="KEGG" id="ppd:Ppro_3323"/>
<dbReference type="eggNOG" id="COG0823">
    <property type="taxonomic scope" value="Bacteria"/>
</dbReference>
<dbReference type="Pfam" id="PF04052">
    <property type="entry name" value="TolB_N"/>
    <property type="match status" value="1"/>
</dbReference>
<dbReference type="InterPro" id="IPR014167">
    <property type="entry name" value="Tol-Pal_TolB"/>
</dbReference>
<proteinExistence type="inferred from homology"/>
<dbReference type="STRING" id="338966.Ppro_3323"/>
<evidence type="ECO:0000256" key="3">
    <source>
        <dbReference type="ARBA" id="ARBA00022729"/>
    </source>
</evidence>
<evidence type="ECO:0000256" key="1">
    <source>
        <dbReference type="ARBA" id="ARBA00004418"/>
    </source>
</evidence>
<reference evidence="7 8" key="1">
    <citation type="submission" date="2006-10" db="EMBL/GenBank/DDBJ databases">
        <title>Complete sequence of chromosome of Pelobacter propionicus DSM 2379.</title>
        <authorList>
            <consortium name="US DOE Joint Genome Institute"/>
            <person name="Copeland A."/>
            <person name="Lucas S."/>
            <person name="Lapidus A."/>
            <person name="Barry K."/>
            <person name="Detter J.C."/>
            <person name="Glavina del Rio T."/>
            <person name="Hammon N."/>
            <person name="Israni S."/>
            <person name="Dalin E."/>
            <person name="Tice H."/>
            <person name="Pitluck S."/>
            <person name="Saunders E."/>
            <person name="Brettin T."/>
            <person name="Bruce D."/>
            <person name="Han C."/>
            <person name="Tapia R."/>
            <person name="Schmutz J."/>
            <person name="Larimer F."/>
            <person name="Land M."/>
            <person name="Hauser L."/>
            <person name="Kyrpides N."/>
            <person name="Kim E."/>
            <person name="Lovley D."/>
            <person name="Richardson P."/>
        </authorList>
    </citation>
    <scope>NUCLEOTIDE SEQUENCE [LARGE SCALE GENOMIC DNA]</scope>
    <source>
        <strain evidence="8">DSM 2379 / NBRC 103807 / OttBd1</strain>
    </source>
</reference>
<sequence length="435" mass="48089">MKVDTITMMRTLLILLVLFLMLPAVSWSENGYIEITAPGNRQLRMAVDVPRSLEAASSPEKAREMGEVIAFDMNMSGLCLAEIKEQFNLSGALLFAEADFNSWLKGGYDLLVRGEYSVKGDDLTVEFRLFDLANRKMMTARRYLGKTKDLRRFAHSFADEILLAMTGERGCFTTHIAFVSTRSGNKEIAIMDWDGHDTRQLTRNHSINLNPDFSPNGREIIFTSYKRHNPDLYRRPLSSPVEVAVSHREGLNITGAWSPDGSRIALALSKDGNSEIYTIARDGSSPVRLTSHPAIEISPTWSPNGSQIAFVSDRLGKPQIFIMNADGTGVRRLTTNGGYNVNPRWSPKGDKIAYARMEGGGFQIHTINVNGSDDTQLTSSGSSENPAWSPDGRLIAFSGRRGSGDEIYVMRADGSGETRVSKVGGRSTQPAWQPR</sequence>
<feature type="region of interest" description="Disordered" evidence="5">
    <location>
        <begin position="373"/>
        <end position="392"/>
    </location>
</feature>
<name>A1AU95_PELPD</name>
<evidence type="ECO:0000256" key="5">
    <source>
        <dbReference type="SAM" id="MobiDB-lite"/>
    </source>
</evidence>
<dbReference type="InterPro" id="IPR011042">
    <property type="entry name" value="6-blade_b-propeller_TolB-like"/>
</dbReference>